<dbReference type="PANTHER" id="PTHR36443:SF1">
    <property type="entry name" value="BSR5223 PROTEIN"/>
    <property type="match status" value="1"/>
</dbReference>
<evidence type="ECO:0000313" key="3">
    <source>
        <dbReference type="Proteomes" id="UP000220133"/>
    </source>
</evidence>
<keyword evidence="1" id="KW-0812">Transmembrane</keyword>
<keyword evidence="3" id="KW-1185">Reference proteome</keyword>
<feature type="transmembrane region" description="Helical" evidence="1">
    <location>
        <begin position="7"/>
        <end position="26"/>
    </location>
</feature>
<gene>
    <name evidence="2" type="ORF">COR50_15285</name>
</gene>
<dbReference type="EMBL" id="CP023777">
    <property type="protein sequence ID" value="ATL49899.1"/>
    <property type="molecule type" value="Genomic_DNA"/>
</dbReference>
<evidence type="ECO:0008006" key="4">
    <source>
        <dbReference type="Google" id="ProtNLM"/>
    </source>
</evidence>
<accession>A0A291R0U5</accession>
<dbReference type="AlphaFoldDB" id="A0A291R0U5"/>
<protein>
    <recommendedName>
        <fullName evidence="4">DUF2905 domain-containing protein</fullName>
    </recommendedName>
</protein>
<organism evidence="2 3">
    <name type="scientific">Chitinophaga caeni</name>
    <dbReference type="NCBI Taxonomy" id="2029983"/>
    <lineage>
        <taxon>Bacteria</taxon>
        <taxon>Pseudomonadati</taxon>
        <taxon>Bacteroidota</taxon>
        <taxon>Chitinophagia</taxon>
        <taxon>Chitinophagales</taxon>
        <taxon>Chitinophagaceae</taxon>
        <taxon>Chitinophaga</taxon>
    </lineage>
</organism>
<evidence type="ECO:0000256" key="1">
    <source>
        <dbReference type="SAM" id="Phobius"/>
    </source>
</evidence>
<keyword evidence="1" id="KW-1133">Transmembrane helix</keyword>
<evidence type="ECO:0000313" key="2">
    <source>
        <dbReference type="EMBL" id="ATL49899.1"/>
    </source>
</evidence>
<sequence length="74" mass="8427">MKETGKIIVLVGIIIVFIGIITWLWGDKFKWLGKLPGDIRIERDNFSFYAPITTMVIISIVLSGLLYLIGKFLK</sequence>
<dbReference type="KEGG" id="cbae:COR50_15285"/>
<proteinExistence type="predicted"/>
<dbReference type="PANTHER" id="PTHR36443">
    <property type="entry name" value="BSR5223 PROTEIN"/>
    <property type="match status" value="1"/>
</dbReference>
<dbReference type="Proteomes" id="UP000220133">
    <property type="component" value="Chromosome"/>
</dbReference>
<keyword evidence="1" id="KW-0472">Membrane</keyword>
<feature type="transmembrane region" description="Helical" evidence="1">
    <location>
        <begin position="46"/>
        <end position="69"/>
    </location>
</feature>
<reference evidence="2 3" key="1">
    <citation type="submission" date="2017-10" db="EMBL/GenBank/DDBJ databases">
        <title>Paenichitinophaga pekingensis gen. nov., sp. nov., isolated from activated sludge.</title>
        <authorList>
            <person name="Jin D."/>
            <person name="Kong X."/>
            <person name="Deng Y."/>
            <person name="Bai Z."/>
        </authorList>
    </citation>
    <scope>NUCLEOTIDE SEQUENCE [LARGE SCALE GENOMIC DNA]</scope>
    <source>
        <strain evidence="2 3">13</strain>
    </source>
</reference>
<dbReference type="Pfam" id="PF11146">
    <property type="entry name" value="DUF2905"/>
    <property type="match status" value="1"/>
</dbReference>
<name>A0A291R0U5_9BACT</name>
<dbReference type="OrthoDB" id="680637at2"/>
<dbReference type="InterPro" id="IPR021320">
    <property type="entry name" value="DUF2905"/>
</dbReference>